<evidence type="ECO:0000313" key="1">
    <source>
        <dbReference type="EMBL" id="JAD50311.1"/>
    </source>
</evidence>
<name>A0A0A9AGM7_ARUDO</name>
<sequence length="42" mass="4372">MLSSGPTVAGCSARSSGSWIGMNWAASTSGPSSPRPRRCWCQ</sequence>
<dbReference type="EMBL" id="GBRH01247584">
    <property type="protein sequence ID" value="JAD50311.1"/>
    <property type="molecule type" value="Transcribed_RNA"/>
</dbReference>
<reference evidence="1" key="2">
    <citation type="journal article" date="2015" name="Data Brief">
        <title>Shoot transcriptome of the giant reed, Arundo donax.</title>
        <authorList>
            <person name="Barrero R.A."/>
            <person name="Guerrero F.D."/>
            <person name="Moolhuijzen P."/>
            <person name="Goolsby J.A."/>
            <person name="Tidwell J."/>
            <person name="Bellgard S.E."/>
            <person name="Bellgard M.I."/>
        </authorList>
    </citation>
    <scope>NUCLEOTIDE SEQUENCE</scope>
    <source>
        <tissue evidence="1">Shoot tissue taken approximately 20 cm above the soil surface</tissue>
    </source>
</reference>
<protein>
    <submittedName>
        <fullName evidence="1">Uncharacterized protein</fullName>
    </submittedName>
</protein>
<accession>A0A0A9AGM7</accession>
<organism evidence="1">
    <name type="scientific">Arundo donax</name>
    <name type="common">Giant reed</name>
    <name type="synonym">Donax arundinaceus</name>
    <dbReference type="NCBI Taxonomy" id="35708"/>
    <lineage>
        <taxon>Eukaryota</taxon>
        <taxon>Viridiplantae</taxon>
        <taxon>Streptophyta</taxon>
        <taxon>Embryophyta</taxon>
        <taxon>Tracheophyta</taxon>
        <taxon>Spermatophyta</taxon>
        <taxon>Magnoliopsida</taxon>
        <taxon>Liliopsida</taxon>
        <taxon>Poales</taxon>
        <taxon>Poaceae</taxon>
        <taxon>PACMAD clade</taxon>
        <taxon>Arundinoideae</taxon>
        <taxon>Arundineae</taxon>
        <taxon>Arundo</taxon>
    </lineage>
</organism>
<proteinExistence type="predicted"/>
<reference evidence="1" key="1">
    <citation type="submission" date="2014-09" db="EMBL/GenBank/DDBJ databases">
        <authorList>
            <person name="Magalhaes I.L.F."/>
            <person name="Oliveira U."/>
            <person name="Santos F.R."/>
            <person name="Vidigal T.H.D.A."/>
            <person name="Brescovit A.D."/>
            <person name="Santos A.J."/>
        </authorList>
    </citation>
    <scope>NUCLEOTIDE SEQUENCE</scope>
    <source>
        <tissue evidence="1">Shoot tissue taken approximately 20 cm above the soil surface</tissue>
    </source>
</reference>
<dbReference type="AlphaFoldDB" id="A0A0A9AGM7"/>